<dbReference type="Gene3D" id="3.40.50.10140">
    <property type="entry name" value="Toll/interleukin-1 receptor homology (TIR) domain"/>
    <property type="match status" value="1"/>
</dbReference>
<accession>A0A937REZ4</accession>
<dbReference type="EMBL" id="JAEACQ010000123">
    <property type="protein sequence ID" value="MBL7626184.1"/>
    <property type="molecule type" value="Genomic_DNA"/>
</dbReference>
<name>A0A937REZ4_9ACTN</name>
<dbReference type="SUPFAM" id="SSF52200">
    <property type="entry name" value="Toll/Interleukin receptor TIR domain"/>
    <property type="match status" value="1"/>
</dbReference>
<proteinExistence type="predicted"/>
<dbReference type="RefSeq" id="WP_202998678.1">
    <property type="nucleotide sequence ID" value="NZ_JADWYU010000142.1"/>
</dbReference>
<dbReference type="Proteomes" id="UP000604475">
    <property type="component" value="Unassembled WGS sequence"/>
</dbReference>
<dbReference type="InterPro" id="IPR035897">
    <property type="entry name" value="Toll_tir_struct_dom_sf"/>
</dbReference>
<keyword evidence="2" id="KW-0812">Transmembrane</keyword>
<evidence type="ECO:0000313" key="5">
    <source>
        <dbReference type="Proteomes" id="UP000604475"/>
    </source>
</evidence>
<protein>
    <submittedName>
        <fullName evidence="4">Toll/interleukin-1 receptor domain-containing protein</fullName>
    </submittedName>
</protein>
<sequence>MDGKRDFFLSYAEEDLTWAEWIGWVLEEAGLRVTLHHWDTLPGMPWAARLDEGIRTTDYMLLVASAAYLRSPRTRAEWLAVWPDTLSGPSVTIIPVRVEDVQLDGLLRGFIPIDLGRYGEDAARAELLGRVTDVLRGHAKPYDRPPIPIQERAVRRRPPFPGVVVAVLPGSGEDAPPAAPASPTGTPAATGPVRTPGLSRPVLAAVAATLLVVAVVVVGIAVIDKGNSTPGPTAQAGAGAGAGSTAPSLAEQAAGAWEFHAQQSQVSNGTEIVVYADSALHIAGSDFRLVGEKYDLLEGHPVGFRATCEGTVTLDGDQLRFATETEQVEPIGDPASFHGECPTVLTGQLEDSGLTLTLTSDDGTVARYQRS</sequence>
<dbReference type="AlphaFoldDB" id="A0A937REZ4"/>
<evidence type="ECO:0000259" key="3">
    <source>
        <dbReference type="PROSITE" id="PS50104"/>
    </source>
</evidence>
<organism evidence="4 5">
    <name type="scientific">Frankia nepalensis</name>
    <dbReference type="NCBI Taxonomy" id="1836974"/>
    <lineage>
        <taxon>Bacteria</taxon>
        <taxon>Bacillati</taxon>
        <taxon>Actinomycetota</taxon>
        <taxon>Actinomycetes</taxon>
        <taxon>Frankiales</taxon>
        <taxon>Frankiaceae</taxon>
        <taxon>Frankia</taxon>
    </lineage>
</organism>
<keyword evidence="5" id="KW-1185">Reference proteome</keyword>
<gene>
    <name evidence="4" type="ORF">I7412_03135</name>
</gene>
<comment type="caution">
    <text evidence="4">The sequence shown here is derived from an EMBL/GenBank/DDBJ whole genome shotgun (WGS) entry which is preliminary data.</text>
</comment>
<feature type="transmembrane region" description="Helical" evidence="2">
    <location>
        <begin position="202"/>
        <end position="223"/>
    </location>
</feature>
<dbReference type="GO" id="GO:0007165">
    <property type="term" value="P:signal transduction"/>
    <property type="evidence" value="ECO:0007669"/>
    <property type="project" value="InterPro"/>
</dbReference>
<evidence type="ECO:0000256" key="1">
    <source>
        <dbReference type="SAM" id="MobiDB-lite"/>
    </source>
</evidence>
<dbReference type="Pfam" id="PF13676">
    <property type="entry name" value="TIR_2"/>
    <property type="match status" value="1"/>
</dbReference>
<dbReference type="SMART" id="SM00255">
    <property type="entry name" value="TIR"/>
    <property type="match status" value="1"/>
</dbReference>
<dbReference type="InterPro" id="IPR000157">
    <property type="entry name" value="TIR_dom"/>
</dbReference>
<evidence type="ECO:0000313" key="4">
    <source>
        <dbReference type="EMBL" id="MBL7626184.1"/>
    </source>
</evidence>
<reference evidence="4" key="1">
    <citation type="submission" date="2020-12" db="EMBL/GenBank/DDBJ databases">
        <title>Genomic characterization of non-nitrogen-fixing Frankia strains.</title>
        <authorList>
            <person name="Carlos-Shanley C."/>
            <person name="Guerra T."/>
            <person name="Hahn D."/>
        </authorList>
    </citation>
    <scope>NUCLEOTIDE SEQUENCE</scope>
    <source>
        <strain evidence="4">CN6</strain>
    </source>
</reference>
<dbReference type="PROSITE" id="PS50104">
    <property type="entry name" value="TIR"/>
    <property type="match status" value="1"/>
</dbReference>
<feature type="region of interest" description="Disordered" evidence="1">
    <location>
        <begin position="166"/>
        <end position="193"/>
    </location>
</feature>
<evidence type="ECO:0000256" key="2">
    <source>
        <dbReference type="SAM" id="Phobius"/>
    </source>
</evidence>
<feature type="domain" description="TIR" evidence="3">
    <location>
        <begin position="3"/>
        <end position="158"/>
    </location>
</feature>
<keyword evidence="4" id="KW-0675">Receptor</keyword>
<keyword evidence="2" id="KW-0472">Membrane</keyword>
<keyword evidence="2" id="KW-1133">Transmembrane helix</keyword>